<keyword evidence="2" id="KW-0732">Signal</keyword>
<evidence type="ECO:0000313" key="3">
    <source>
        <dbReference type="EMBL" id="MBB4964535.1"/>
    </source>
</evidence>
<evidence type="ECO:0008006" key="5">
    <source>
        <dbReference type="Google" id="ProtNLM"/>
    </source>
</evidence>
<evidence type="ECO:0000313" key="4">
    <source>
        <dbReference type="Proteomes" id="UP000542674"/>
    </source>
</evidence>
<sequence length="201" mass="20644">MNRMPAIAVIAIASVVGLAACANPTTTGSPSAESTRGSVSSGATPTSTGGRPSTGDDLDIAKFADKPCELVTPEQLASLGKLRPAKPESDPFGVKCVWPGNDPRDDTSYIVTLLSKGGTFEVRRDNAKDLPVFAEVTVGGRDAFSYDTTDGKSSCSTGVKVSAEHLIMAQSTLGRQDAANAGKPCQASEKLAAIVVSNLKG</sequence>
<feature type="signal peptide" evidence="2">
    <location>
        <begin position="1"/>
        <end position="22"/>
    </location>
</feature>
<accession>A0A7W7WUP5</accession>
<proteinExistence type="predicted"/>
<comment type="caution">
    <text evidence="3">The sequence shown here is derived from an EMBL/GenBank/DDBJ whole genome shotgun (WGS) entry which is preliminary data.</text>
</comment>
<organism evidence="3 4">
    <name type="scientific">Saccharothrix violaceirubra</name>
    <dbReference type="NCBI Taxonomy" id="413306"/>
    <lineage>
        <taxon>Bacteria</taxon>
        <taxon>Bacillati</taxon>
        <taxon>Actinomycetota</taxon>
        <taxon>Actinomycetes</taxon>
        <taxon>Pseudonocardiales</taxon>
        <taxon>Pseudonocardiaceae</taxon>
        <taxon>Saccharothrix</taxon>
    </lineage>
</organism>
<dbReference type="PROSITE" id="PS51257">
    <property type="entry name" value="PROKAR_LIPOPROTEIN"/>
    <property type="match status" value="1"/>
</dbReference>
<feature type="compositionally biased region" description="Polar residues" evidence="1">
    <location>
        <begin position="24"/>
        <end position="36"/>
    </location>
</feature>
<reference evidence="3 4" key="1">
    <citation type="submission" date="2020-08" db="EMBL/GenBank/DDBJ databases">
        <title>Sequencing the genomes of 1000 actinobacteria strains.</title>
        <authorList>
            <person name="Klenk H.-P."/>
        </authorList>
    </citation>
    <scope>NUCLEOTIDE SEQUENCE [LARGE SCALE GENOMIC DNA]</scope>
    <source>
        <strain evidence="3 4">DSM 45084</strain>
    </source>
</reference>
<protein>
    <recommendedName>
        <fullName evidence="5">DUF3558 domain-containing protein</fullName>
    </recommendedName>
</protein>
<evidence type="ECO:0000256" key="1">
    <source>
        <dbReference type="SAM" id="MobiDB-lite"/>
    </source>
</evidence>
<dbReference type="Proteomes" id="UP000542674">
    <property type="component" value="Unassembled WGS sequence"/>
</dbReference>
<keyword evidence="4" id="KW-1185">Reference proteome</keyword>
<dbReference type="Pfam" id="PF12079">
    <property type="entry name" value="DUF3558"/>
    <property type="match status" value="1"/>
</dbReference>
<evidence type="ECO:0000256" key="2">
    <source>
        <dbReference type="SAM" id="SignalP"/>
    </source>
</evidence>
<dbReference type="EMBL" id="JACHJS010000001">
    <property type="protein sequence ID" value="MBB4964535.1"/>
    <property type="molecule type" value="Genomic_DNA"/>
</dbReference>
<dbReference type="AlphaFoldDB" id="A0A7W7WUP5"/>
<feature type="region of interest" description="Disordered" evidence="1">
    <location>
        <begin position="24"/>
        <end position="57"/>
    </location>
</feature>
<feature type="compositionally biased region" description="Low complexity" evidence="1">
    <location>
        <begin position="37"/>
        <end position="55"/>
    </location>
</feature>
<gene>
    <name evidence="3" type="ORF">F4559_001894</name>
</gene>
<name>A0A7W7WUP5_9PSEU</name>
<dbReference type="InterPro" id="IPR024520">
    <property type="entry name" value="DUF3558"/>
</dbReference>
<feature type="chain" id="PRO_5031195866" description="DUF3558 domain-containing protein" evidence="2">
    <location>
        <begin position="23"/>
        <end position="201"/>
    </location>
</feature>